<proteinExistence type="inferred from homology"/>
<keyword evidence="9" id="KW-1185">Reference proteome</keyword>
<comment type="function">
    <text evidence="6">Together with LptD, is involved in the assembly of lipopolysaccharide (LPS) at the surface of the outer membrane. Required for the proper assembly of LptD. Binds LPS and may serve as the LPS recognition site at the outer membrane.</text>
</comment>
<evidence type="ECO:0000256" key="7">
    <source>
        <dbReference type="SAM" id="SignalP"/>
    </source>
</evidence>
<dbReference type="PANTHER" id="PTHR38098:SF1">
    <property type="entry name" value="LPS-ASSEMBLY LIPOPROTEIN LPTE"/>
    <property type="match status" value="1"/>
</dbReference>
<dbReference type="InterPro" id="IPR007485">
    <property type="entry name" value="LPS_assembly_LptE"/>
</dbReference>
<dbReference type="AlphaFoldDB" id="A0A1I2D9X8"/>
<accession>A0A1I2D9X8</accession>
<dbReference type="Proteomes" id="UP000199477">
    <property type="component" value="Unassembled WGS sequence"/>
</dbReference>
<evidence type="ECO:0000256" key="2">
    <source>
        <dbReference type="ARBA" id="ARBA00023136"/>
    </source>
</evidence>
<keyword evidence="5 6" id="KW-0449">Lipoprotein</keyword>
<dbReference type="GO" id="GO:0015920">
    <property type="term" value="P:lipopolysaccharide transport"/>
    <property type="evidence" value="ECO:0007669"/>
    <property type="project" value="TreeGrafter"/>
</dbReference>
<keyword evidence="1 6" id="KW-0732">Signal</keyword>
<dbReference type="HAMAP" id="MF_01186">
    <property type="entry name" value="LPS_assembly_LptE"/>
    <property type="match status" value="1"/>
</dbReference>
<evidence type="ECO:0000256" key="4">
    <source>
        <dbReference type="ARBA" id="ARBA00023237"/>
    </source>
</evidence>
<comment type="similarity">
    <text evidence="6">Belongs to the LptE lipoprotein family.</text>
</comment>
<dbReference type="GO" id="GO:0043165">
    <property type="term" value="P:Gram-negative-bacterium-type cell outer membrane assembly"/>
    <property type="evidence" value="ECO:0007669"/>
    <property type="project" value="UniProtKB-UniRule"/>
</dbReference>
<keyword evidence="3 6" id="KW-0564">Palmitate</keyword>
<organism evidence="8 9">
    <name type="scientific">Dyella marensis</name>
    <dbReference type="NCBI Taxonomy" id="500610"/>
    <lineage>
        <taxon>Bacteria</taxon>
        <taxon>Pseudomonadati</taxon>
        <taxon>Pseudomonadota</taxon>
        <taxon>Gammaproteobacteria</taxon>
        <taxon>Lysobacterales</taxon>
        <taxon>Rhodanobacteraceae</taxon>
        <taxon>Dyella</taxon>
    </lineage>
</organism>
<evidence type="ECO:0000313" key="8">
    <source>
        <dbReference type="EMBL" id="SFE77337.1"/>
    </source>
</evidence>
<evidence type="ECO:0000256" key="1">
    <source>
        <dbReference type="ARBA" id="ARBA00022729"/>
    </source>
</evidence>
<dbReference type="STRING" id="500610.SAMN02799615_01620"/>
<dbReference type="GO" id="GO:1990351">
    <property type="term" value="C:transporter complex"/>
    <property type="evidence" value="ECO:0007669"/>
    <property type="project" value="TreeGrafter"/>
</dbReference>
<dbReference type="RefSeq" id="WP_090423566.1">
    <property type="nucleotide sequence ID" value="NZ_FONH01000004.1"/>
</dbReference>
<dbReference type="EMBL" id="FONH01000004">
    <property type="protein sequence ID" value="SFE77337.1"/>
    <property type="molecule type" value="Genomic_DNA"/>
</dbReference>
<dbReference type="GO" id="GO:0001530">
    <property type="term" value="F:lipopolysaccharide binding"/>
    <property type="evidence" value="ECO:0007669"/>
    <property type="project" value="TreeGrafter"/>
</dbReference>
<evidence type="ECO:0000256" key="5">
    <source>
        <dbReference type="ARBA" id="ARBA00023288"/>
    </source>
</evidence>
<comment type="subcellular location">
    <subcellularLocation>
        <location evidence="6">Cell outer membrane</location>
        <topology evidence="6">Lipid-anchor</topology>
    </subcellularLocation>
</comment>
<sequence>MSRMFKASLLLVSALALTACGFHLRQSAALPSAMQHVHLTVNGGIDLQRDLARALEASGVTVEDKPGPGIAELRVPQAAFSTETLTVSGYARVTEYAVRYQVQFQLNDGAGQVLLPLQNISMSREFSYDATNTIGTTAQVEEIQRSLNDDMVQSILFRLQALQKHGGGAVAPAAASSSAH</sequence>
<feature type="signal peptide" evidence="7">
    <location>
        <begin position="1"/>
        <end position="28"/>
    </location>
</feature>
<name>A0A1I2D9X8_9GAMM</name>
<protein>
    <recommendedName>
        <fullName evidence="6">LPS-assembly lipoprotein LptE</fullName>
    </recommendedName>
</protein>
<dbReference type="GO" id="GO:0009279">
    <property type="term" value="C:cell outer membrane"/>
    <property type="evidence" value="ECO:0007669"/>
    <property type="project" value="UniProtKB-SubCell"/>
</dbReference>
<evidence type="ECO:0000313" key="9">
    <source>
        <dbReference type="Proteomes" id="UP000199477"/>
    </source>
</evidence>
<keyword evidence="4 6" id="KW-0998">Cell outer membrane</keyword>
<evidence type="ECO:0000256" key="6">
    <source>
        <dbReference type="HAMAP-Rule" id="MF_01186"/>
    </source>
</evidence>
<keyword evidence="2 6" id="KW-0472">Membrane</keyword>
<evidence type="ECO:0000256" key="3">
    <source>
        <dbReference type="ARBA" id="ARBA00023139"/>
    </source>
</evidence>
<feature type="chain" id="PRO_5011641149" description="LPS-assembly lipoprotein LptE" evidence="7">
    <location>
        <begin position="29"/>
        <end position="180"/>
    </location>
</feature>
<comment type="subunit">
    <text evidence="6">Component of the lipopolysaccharide transport and assembly complex. Interacts with LptD.</text>
</comment>
<dbReference type="PROSITE" id="PS51257">
    <property type="entry name" value="PROKAR_LIPOPROTEIN"/>
    <property type="match status" value="1"/>
</dbReference>
<reference evidence="9" key="1">
    <citation type="submission" date="2016-10" db="EMBL/GenBank/DDBJ databases">
        <authorList>
            <person name="Varghese N."/>
            <person name="Submissions S."/>
        </authorList>
    </citation>
    <scope>NUCLEOTIDE SEQUENCE [LARGE SCALE GENOMIC DNA]</scope>
    <source>
        <strain evidence="9">UNC178MFTsu3.1</strain>
    </source>
</reference>
<dbReference type="Gene3D" id="3.30.160.150">
    <property type="entry name" value="Lipoprotein like domain"/>
    <property type="match status" value="1"/>
</dbReference>
<dbReference type="PANTHER" id="PTHR38098">
    <property type="entry name" value="LPS-ASSEMBLY LIPOPROTEIN LPTE"/>
    <property type="match status" value="1"/>
</dbReference>
<gene>
    <name evidence="6" type="primary">lptE</name>
    <name evidence="8" type="ORF">SAMN02799615_01620</name>
</gene>
<dbReference type="Pfam" id="PF04390">
    <property type="entry name" value="LptE"/>
    <property type="match status" value="1"/>
</dbReference>